<dbReference type="PRINTS" id="PR00413">
    <property type="entry name" value="HADHALOGNASE"/>
</dbReference>
<keyword evidence="3" id="KW-0378">Hydrolase</keyword>
<dbReference type="PANTHER" id="PTHR43434:SF24">
    <property type="entry name" value="HYDROLASE-RELATED"/>
    <property type="match status" value="1"/>
</dbReference>
<feature type="non-terminal residue" evidence="3">
    <location>
        <position position="1"/>
    </location>
</feature>
<dbReference type="GO" id="GO:0046872">
    <property type="term" value="F:metal ion binding"/>
    <property type="evidence" value="ECO:0007669"/>
    <property type="project" value="UniProtKB-KW"/>
</dbReference>
<protein>
    <submittedName>
        <fullName evidence="3">HAD family hydrolase</fullName>
    </submittedName>
</protein>
<dbReference type="AlphaFoldDB" id="A0A352IYU6"/>
<proteinExistence type="predicted"/>
<dbReference type="Pfam" id="PF13419">
    <property type="entry name" value="HAD_2"/>
    <property type="match status" value="1"/>
</dbReference>
<dbReference type="Gene3D" id="3.40.50.1000">
    <property type="entry name" value="HAD superfamily/HAD-like"/>
    <property type="match status" value="1"/>
</dbReference>
<dbReference type="InterPro" id="IPR023214">
    <property type="entry name" value="HAD_sf"/>
</dbReference>
<dbReference type="PANTHER" id="PTHR43434">
    <property type="entry name" value="PHOSPHOGLYCOLATE PHOSPHATASE"/>
    <property type="match status" value="1"/>
</dbReference>
<name>A0A352IYU6_9GAMM</name>
<dbReference type="NCBIfam" id="TIGR01549">
    <property type="entry name" value="HAD-SF-IA-v1"/>
    <property type="match status" value="1"/>
</dbReference>
<feature type="non-terminal residue" evidence="3">
    <location>
        <position position="99"/>
    </location>
</feature>
<dbReference type="InterPro" id="IPR036412">
    <property type="entry name" value="HAD-like_sf"/>
</dbReference>
<dbReference type="EMBL" id="DNNA01000311">
    <property type="protein sequence ID" value="HBC36629.1"/>
    <property type="molecule type" value="Genomic_DNA"/>
</dbReference>
<evidence type="ECO:0000313" key="3">
    <source>
        <dbReference type="EMBL" id="HBC36629.1"/>
    </source>
</evidence>
<dbReference type="InterPro" id="IPR006439">
    <property type="entry name" value="HAD-SF_hydro_IA"/>
</dbReference>
<evidence type="ECO:0000256" key="2">
    <source>
        <dbReference type="ARBA" id="ARBA00022723"/>
    </source>
</evidence>
<comment type="caution">
    <text evidence="3">The sequence shown here is derived from an EMBL/GenBank/DDBJ whole genome shotgun (WGS) entry which is preliminary data.</text>
</comment>
<gene>
    <name evidence="3" type="ORF">DC045_20440</name>
</gene>
<dbReference type="GO" id="GO:0006281">
    <property type="term" value="P:DNA repair"/>
    <property type="evidence" value="ECO:0007669"/>
    <property type="project" value="TreeGrafter"/>
</dbReference>
<comment type="cofactor">
    <cofactor evidence="1">
        <name>Mg(2+)</name>
        <dbReference type="ChEBI" id="CHEBI:18420"/>
    </cofactor>
</comment>
<accession>A0A352IYU6</accession>
<dbReference type="InterPro" id="IPR041492">
    <property type="entry name" value="HAD_2"/>
</dbReference>
<keyword evidence="2" id="KW-0479">Metal-binding</keyword>
<dbReference type="SUPFAM" id="SSF56784">
    <property type="entry name" value="HAD-like"/>
    <property type="match status" value="1"/>
</dbReference>
<dbReference type="GO" id="GO:0005829">
    <property type="term" value="C:cytosol"/>
    <property type="evidence" value="ECO:0007669"/>
    <property type="project" value="TreeGrafter"/>
</dbReference>
<sequence length="99" mass="11157">PFQPGAYEYLSALKAMGIRLAVSTNRNREFLDRELQTVDEGRWRRLFDATVCADDVTEYKPDPEVILKALEKLGLPADETAWYVGDSYVDMLTANKAGV</sequence>
<organism evidence="3 4">
    <name type="scientific">Marinobacter adhaerens</name>
    <dbReference type="NCBI Taxonomy" id="1033846"/>
    <lineage>
        <taxon>Bacteria</taxon>
        <taxon>Pseudomonadati</taxon>
        <taxon>Pseudomonadota</taxon>
        <taxon>Gammaproteobacteria</taxon>
        <taxon>Pseudomonadales</taxon>
        <taxon>Marinobacteraceae</taxon>
        <taxon>Marinobacter</taxon>
    </lineage>
</organism>
<dbReference type="Proteomes" id="UP000263489">
    <property type="component" value="Unassembled WGS sequence"/>
</dbReference>
<dbReference type="GO" id="GO:0008967">
    <property type="term" value="F:phosphoglycolate phosphatase activity"/>
    <property type="evidence" value="ECO:0007669"/>
    <property type="project" value="TreeGrafter"/>
</dbReference>
<dbReference type="InterPro" id="IPR050155">
    <property type="entry name" value="HAD-like_hydrolase_sf"/>
</dbReference>
<reference evidence="3 4" key="1">
    <citation type="journal article" date="2018" name="Nat. Biotechnol.">
        <title>A standardized bacterial taxonomy based on genome phylogeny substantially revises the tree of life.</title>
        <authorList>
            <person name="Parks D.H."/>
            <person name="Chuvochina M."/>
            <person name="Waite D.W."/>
            <person name="Rinke C."/>
            <person name="Skarshewski A."/>
            <person name="Chaumeil P.A."/>
            <person name="Hugenholtz P."/>
        </authorList>
    </citation>
    <scope>NUCLEOTIDE SEQUENCE [LARGE SCALE GENOMIC DNA]</scope>
    <source>
        <strain evidence="3">UBA9380</strain>
    </source>
</reference>
<evidence type="ECO:0000313" key="4">
    <source>
        <dbReference type="Proteomes" id="UP000263489"/>
    </source>
</evidence>
<evidence type="ECO:0000256" key="1">
    <source>
        <dbReference type="ARBA" id="ARBA00001946"/>
    </source>
</evidence>